<dbReference type="EMBL" id="JBFCZG010000001">
    <property type="protein sequence ID" value="KAL3426613.1"/>
    <property type="molecule type" value="Genomic_DNA"/>
</dbReference>
<name>A0ABR4PTC8_9HELO</name>
<reference evidence="2 3" key="1">
    <citation type="submission" date="2024-06" db="EMBL/GenBank/DDBJ databases">
        <title>Complete genome of Phlyctema vagabunda strain 19-DSS-EL-015.</title>
        <authorList>
            <person name="Fiorenzani C."/>
        </authorList>
    </citation>
    <scope>NUCLEOTIDE SEQUENCE [LARGE SCALE GENOMIC DNA]</scope>
    <source>
        <strain evidence="2 3">19-DSS-EL-015</strain>
    </source>
</reference>
<keyword evidence="3" id="KW-1185">Reference proteome</keyword>
<sequence>MNRRSSRVVRSGGHFNIEASQLEIIARLRYSRAPMRHQFSEARRLGALPDPFPAYEIWKHHLRELEEEESRIRFSKSFRCLPPEIRCMIFELCVEFPDELGEWELRVTVPPLLEALRSDPQLYLEAAPLYHERSSTLSFRLDRMGHSRRPSNLMVLLKNPRLFDPVYDPSRNSVNPMKSSTSYERQLLTRGPK</sequence>
<evidence type="ECO:0000313" key="2">
    <source>
        <dbReference type="EMBL" id="KAL3426613.1"/>
    </source>
</evidence>
<gene>
    <name evidence="2" type="ORF">PVAG01_00122</name>
</gene>
<comment type="caution">
    <text evidence="2">The sequence shown here is derived from an EMBL/GenBank/DDBJ whole genome shotgun (WGS) entry which is preliminary data.</text>
</comment>
<evidence type="ECO:0000256" key="1">
    <source>
        <dbReference type="SAM" id="MobiDB-lite"/>
    </source>
</evidence>
<protein>
    <submittedName>
        <fullName evidence="2">Uncharacterized protein</fullName>
    </submittedName>
</protein>
<organism evidence="2 3">
    <name type="scientific">Phlyctema vagabunda</name>
    <dbReference type="NCBI Taxonomy" id="108571"/>
    <lineage>
        <taxon>Eukaryota</taxon>
        <taxon>Fungi</taxon>
        <taxon>Dikarya</taxon>
        <taxon>Ascomycota</taxon>
        <taxon>Pezizomycotina</taxon>
        <taxon>Leotiomycetes</taxon>
        <taxon>Helotiales</taxon>
        <taxon>Dermateaceae</taxon>
        <taxon>Phlyctema</taxon>
    </lineage>
</organism>
<dbReference type="Proteomes" id="UP001629113">
    <property type="component" value="Unassembled WGS sequence"/>
</dbReference>
<accession>A0ABR4PTC8</accession>
<evidence type="ECO:0000313" key="3">
    <source>
        <dbReference type="Proteomes" id="UP001629113"/>
    </source>
</evidence>
<proteinExistence type="predicted"/>
<feature type="region of interest" description="Disordered" evidence="1">
    <location>
        <begin position="168"/>
        <end position="193"/>
    </location>
</feature>
<feature type="compositionally biased region" description="Polar residues" evidence="1">
    <location>
        <begin position="170"/>
        <end position="184"/>
    </location>
</feature>